<dbReference type="EMBL" id="CP133613">
    <property type="protein sequence ID" value="WMV17374.1"/>
    <property type="molecule type" value="Genomic_DNA"/>
</dbReference>
<dbReference type="PANTHER" id="PTHR12286:SF9">
    <property type="entry name" value="SACCHAROPINE DEHYDROGENASE NADP BINDING DOMAIN-CONTAINING PROTEIN"/>
    <property type="match status" value="1"/>
</dbReference>
<name>A0AAF0QCF4_SOLVR</name>
<dbReference type="Proteomes" id="UP001234989">
    <property type="component" value="Chromosome 2"/>
</dbReference>
<comment type="similarity">
    <text evidence="1">Belongs to the saccharopine dehydrogenase family.</text>
</comment>
<dbReference type="Pfam" id="PF03435">
    <property type="entry name" value="Sacchrp_dh_NADP"/>
    <property type="match status" value="1"/>
</dbReference>
<accession>A0AAF0QCF4</accession>
<keyword evidence="4" id="KW-1185">Reference proteome</keyword>
<dbReference type="Gene3D" id="3.40.50.720">
    <property type="entry name" value="NAD(P)-binding Rossmann-like Domain"/>
    <property type="match status" value="1"/>
</dbReference>
<sequence length="504" mass="55530">MRMASEIHQERSEIATVCYEDQFAKNIGLFWTPSNIVYNFQSGNVTKAQPKPSPTYDVIILGASGFTGKHVIREALKFLSAPFFPLKNFAIAGRNTSKLSQALQWASGTNSPPEIPILIADTTDPASLRHLASQTKIILNCVGPFRLYGEPVVEACVDSGCDYLDICGEPEFMERMEVKYHDKAVVNGSLVVSACGFDSIPAELGWMFNSRQWMPPAIFCKVEAYISLESDKRIVGNLGTYESAVLGVANADKLQELRRSRPKRPRPVIPGTFPNGLMVNHLKKVGLWAVKLPSADATVVRRTLSCLAEDSRGLPGVNESTEQIEKREAFWSTIKPARFGMNITSNSLLGVVRFITVGKFIALFGKTGIGRWLLLNFPSVFSLGFFRKKGPTKDEVASATFKMWFVGQGFSDGSLASQGNRKPDMEIITRVMGPEIGYLTTPIILVQCALILLKEQDNLPKGGVFPPGIVFGPTDLQDRLQQNGISFDVISKKTVYRNGSSLQF</sequence>
<dbReference type="AlphaFoldDB" id="A0AAF0QCF4"/>
<dbReference type="GO" id="GO:0009247">
    <property type="term" value="P:glycolipid biosynthetic process"/>
    <property type="evidence" value="ECO:0007669"/>
    <property type="project" value="TreeGrafter"/>
</dbReference>
<organism evidence="3 4">
    <name type="scientific">Solanum verrucosum</name>
    <dbReference type="NCBI Taxonomy" id="315347"/>
    <lineage>
        <taxon>Eukaryota</taxon>
        <taxon>Viridiplantae</taxon>
        <taxon>Streptophyta</taxon>
        <taxon>Embryophyta</taxon>
        <taxon>Tracheophyta</taxon>
        <taxon>Spermatophyta</taxon>
        <taxon>Magnoliopsida</taxon>
        <taxon>eudicotyledons</taxon>
        <taxon>Gunneridae</taxon>
        <taxon>Pentapetalae</taxon>
        <taxon>asterids</taxon>
        <taxon>lamiids</taxon>
        <taxon>Solanales</taxon>
        <taxon>Solanaceae</taxon>
        <taxon>Solanoideae</taxon>
        <taxon>Solaneae</taxon>
        <taxon>Solanum</taxon>
    </lineage>
</organism>
<gene>
    <name evidence="3" type="ORF">MTR67_010759</name>
</gene>
<feature type="domain" description="Saccharopine dehydrogenase NADP binding" evidence="2">
    <location>
        <begin position="58"/>
        <end position="191"/>
    </location>
</feature>
<protein>
    <recommendedName>
        <fullName evidence="2">Saccharopine dehydrogenase NADP binding domain-containing protein</fullName>
    </recommendedName>
</protein>
<evidence type="ECO:0000313" key="3">
    <source>
        <dbReference type="EMBL" id="WMV17374.1"/>
    </source>
</evidence>
<evidence type="ECO:0000259" key="2">
    <source>
        <dbReference type="Pfam" id="PF03435"/>
    </source>
</evidence>
<dbReference type="InterPro" id="IPR036291">
    <property type="entry name" value="NAD(P)-bd_dom_sf"/>
</dbReference>
<dbReference type="FunFam" id="3.40.50.720:FF:000455">
    <property type="entry name" value="Putative mitochondrial saccharopine dehydrogenase-like oxidoreductase"/>
    <property type="match status" value="1"/>
</dbReference>
<dbReference type="InterPro" id="IPR005097">
    <property type="entry name" value="Sacchrp_dh_NADP-bd"/>
</dbReference>
<dbReference type="PANTHER" id="PTHR12286">
    <property type="entry name" value="SACCHAROPINE DEHYDROGENASE-LIKE OXIDOREDUCTASE"/>
    <property type="match status" value="1"/>
</dbReference>
<evidence type="ECO:0000313" key="4">
    <source>
        <dbReference type="Proteomes" id="UP001234989"/>
    </source>
</evidence>
<evidence type="ECO:0000256" key="1">
    <source>
        <dbReference type="ARBA" id="ARBA00038048"/>
    </source>
</evidence>
<dbReference type="InterPro" id="IPR051276">
    <property type="entry name" value="Saccharopine_DH-like_oxidrdct"/>
</dbReference>
<proteinExistence type="inferred from homology"/>
<reference evidence="3" key="1">
    <citation type="submission" date="2023-08" db="EMBL/GenBank/DDBJ databases">
        <title>A de novo genome assembly of Solanum verrucosum Schlechtendal, a Mexican diploid species geographically isolated from the other diploid A-genome species in potato relatives.</title>
        <authorList>
            <person name="Hosaka K."/>
        </authorList>
    </citation>
    <scope>NUCLEOTIDE SEQUENCE</scope>
    <source>
        <tissue evidence="3">Young leaves</tissue>
    </source>
</reference>
<dbReference type="GO" id="GO:0005886">
    <property type="term" value="C:plasma membrane"/>
    <property type="evidence" value="ECO:0007669"/>
    <property type="project" value="TreeGrafter"/>
</dbReference>
<dbReference type="GO" id="GO:0005739">
    <property type="term" value="C:mitochondrion"/>
    <property type="evidence" value="ECO:0007669"/>
    <property type="project" value="TreeGrafter"/>
</dbReference>
<dbReference type="GO" id="GO:0005811">
    <property type="term" value="C:lipid droplet"/>
    <property type="evidence" value="ECO:0007669"/>
    <property type="project" value="TreeGrafter"/>
</dbReference>
<dbReference type="SUPFAM" id="SSF51735">
    <property type="entry name" value="NAD(P)-binding Rossmann-fold domains"/>
    <property type="match status" value="1"/>
</dbReference>